<keyword evidence="6" id="KW-0472">Membrane</keyword>
<reference evidence="7 8" key="1">
    <citation type="journal article" date="2013" name="MBio">
        <title>Genome sequencing of the plant pathogen Taphrina deformans, the causal agent of peach leaf curl.</title>
        <authorList>
            <person name="Cisse O.H."/>
            <person name="Almeida J.M.G.C.F."/>
            <person name="Fonseca A."/>
            <person name="Kumar A.A."/>
            <person name="Salojaervi J."/>
            <person name="Overmyer K."/>
            <person name="Hauser P.M."/>
            <person name="Pagni M."/>
        </authorList>
    </citation>
    <scope>NUCLEOTIDE SEQUENCE [LARGE SCALE GENOMIC DNA]</scope>
    <source>
        <strain evidence="8">PYCC 5710 / ATCC 11124 / CBS 356.35 / IMI 108563 / JCM 9778 / NBRC 8474</strain>
    </source>
</reference>
<dbReference type="Gene3D" id="1.10.630.10">
    <property type="entry name" value="Cytochrome P450"/>
    <property type="match status" value="1"/>
</dbReference>
<keyword evidence="3 4" id="KW-0408">Iron</keyword>
<gene>
    <name evidence="7" type="ORF">TAPDE_001638</name>
</gene>
<evidence type="ECO:0000256" key="4">
    <source>
        <dbReference type="PIRSR" id="PIRSR602401-1"/>
    </source>
</evidence>
<dbReference type="PRINTS" id="PR00463">
    <property type="entry name" value="EP450I"/>
</dbReference>
<feature type="binding site" description="axial binding residue" evidence="4">
    <location>
        <position position="435"/>
    </location>
    <ligand>
        <name>heme</name>
        <dbReference type="ChEBI" id="CHEBI:30413"/>
    </ligand>
    <ligandPart>
        <name>Fe</name>
        <dbReference type="ChEBI" id="CHEBI:18248"/>
    </ligandPart>
</feature>
<evidence type="ECO:0000256" key="6">
    <source>
        <dbReference type="SAM" id="Phobius"/>
    </source>
</evidence>
<dbReference type="InterPro" id="IPR050121">
    <property type="entry name" value="Cytochrome_P450_monoxygenase"/>
</dbReference>
<keyword evidence="2 4" id="KW-0479">Metal-binding</keyword>
<dbReference type="InterPro" id="IPR036396">
    <property type="entry name" value="Cyt_P450_sf"/>
</dbReference>
<dbReference type="PANTHER" id="PTHR24305">
    <property type="entry name" value="CYTOCHROME P450"/>
    <property type="match status" value="1"/>
</dbReference>
<dbReference type="Proteomes" id="UP000013776">
    <property type="component" value="Unassembled WGS sequence"/>
</dbReference>
<evidence type="ECO:0000256" key="3">
    <source>
        <dbReference type="ARBA" id="ARBA00023004"/>
    </source>
</evidence>
<comment type="similarity">
    <text evidence="5">Belongs to the cytochrome P450 family.</text>
</comment>
<dbReference type="PANTHER" id="PTHR24305:SF156">
    <property type="entry name" value="P450, PUTATIVE (EUROFUNG)-RELATED"/>
    <property type="match status" value="1"/>
</dbReference>
<dbReference type="PROSITE" id="PS00086">
    <property type="entry name" value="CYTOCHROME_P450"/>
    <property type="match status" value="1"/>
</dbReference>
<dbReference type="GO" id="GO:0005506">
    <property type="term" value="F:iron ion binding"/>
    <property type="evidence" value="ECO:0007669"/>
    <property type="project" value="InterPro"/>
</dbReference>
<organism evidence="7 8">
    <name type="scientific">Taphrina deformans (strain PYCC 5710 / ATCC 11124 / CBS 356.35 / IMI 108563 / JCM 9778 / NBRC 8474)</name>
    <name type="common">Peach leaf curl fungus</name>
    <name type="synonym">Lalaria deformans</name>
    <dbReference type="NCBI Taxonomy" id="1097556"/>
    <lineage>
        <taxon>Eukaryota</taxon>
        <taxon>Fungi</taxon>
        <taxon>Dikarya</taxon>
        <taxon>Ascomycota</taxon>
        <taxon>Taphrinomycotina</taxon>
        <taxon>Taphrinomycetes</taxon>
        <taxon>Taphrinales</taxon>
        <taxon>Taphrinaceae</taxon>
        <taxon>Taphrina</taxon>
    </lineage>
</organism>
<evidence type="ECO:0000256" key="1">
    <source>
        <dbReference type="ARBA" id="ARBA00001971"/>
    </source>
</evidence>
<evidence type="ECO:0000256" key="5">
    <source>
        <dbReference type="RuleBase" id="RU000461"/>
    </source>
</evidence>
<dbReference type="InterPro" id="IPR017972">
    <property type="entry name" value="Cyt_P450_CS"/>
</dbReference>
<evidence type="ECO:0000313" key="8">
    <source>
        <dbReference type="Proteomes" id="UP000013776"/>
    </source>
</evidence>
<evidence type="ECO:0000256" key="2">
    <source>
        <dbReference type="ARBA" id="ARBA00022723"/>
    </source>
</evidence>
<dbReference type="PRINTS" id="PR00385">
    <property type="entry name" value="P450"/>
</dbReference>
<keyword evidence="5 7" id="KW-0503">Monooxygenase</keyword>
<keyword evidence="5" id="KW-0560">Oxidoreductase</keyword>
<name>R4XBN4_TAPDE</name>
<dbReference type="GO" id="GO:0004497">
    <property type="term" value="F:monooxygenase activity"/>
    <property type="evidence" value="ECO:0007669"/>
    <property type="project" value="UniProtKB-KW"/>
</dbReference>
<dbReference type="GO" id="GO:0020037">
    <property type="term" value="F:heme binding"/>
    <property type="evidence" value="ECO:0007669"/>
    <property type="project" value="InterPro"/>
</dbReference>
<dbReference type="InterPro" id="IPR002401">
    <property type="entry name" value="Cyt_P450_E_grp-I"/>
</dbReference>
<dbReference type="AlphaFoldDB" id="R4XBN4"/>
<dbReference type="STRING" id="1097556.R4XBN4"/>
<feature type="transmembrane region" description="Helical" evidence="6">
    <location>
        <begin position="6"/>
        <end position="26"/>
    </location>
</feature>
<dbReference type="OrthoDB" id="3945418at2759"/>
<keyword evidence="8" id="KW-1185">Reference proteome</keyword>
<accession>R4XBN4</accession>
<protein>
    <submittedName>
        <fullName evidence="7">Toxin biosynthesis cytochrome P450 monooxygenase</fullName>
    </submittedName>
</protein>
<evidence type="ECO:0000313" key="7">
    <source>
        <dbReference type="EMBL" id="CCG81786.1"/>
    </source>
</evidence>
<keyword evidence="6" id="KW-1133">Transmembrane helix</keyword>
<dbReference type="eggNOG" id="KOG0156">
    <property type="taxonomic scope" value="Eukaryota"/>
</dbReference>
<dbReference type="SUPFAM" id="SSF48264">
    <property type="entry name" value="Cytochrome P450"/>
    <property type="match status" value="1"/>
</dbReference>
<keyword evidence="4 5" id="KW-0349">Heme</keyword>
<comment type="caution">
    <text evidence="7">The sequence shown here is derived from an EMBL/GenBank/DDBJ whole genome shotgun (WGS) entry which is preliminary data.</text>
</comment>
<dbReference type="GO" id="GO:0016705">
    <property type="term" value="F:oxidoreductase activity, acting on paired donors, with incorporation or reduction of molecular oxygen"/>
    <property type="evidence" value="ECO:0007669"/>
    <property type="project" value="InterPro"/>
</dbReference>
<dbReference type="Pfam" id="PF00067">
    <property type="entry name" value="p450"/>
    <property type="match status" value="1"/>
</dbReference>
<keyword evidence="6" id="KW-0812">Transmembrane</keyword>
<sequence length="488" mass="55048">MTQTSTTYLTWLLGIAVVLLVFWSGVREGLPRFVRYWYSRNIVKGPSSFVHALHTSKKQQIVRLGSNEFSVTDPELIPVIYGDKSFLKSEQYAAFDVNGEASIFSMRDPVEHQRRVKAVRNMFKGPEVARQGHIMAHTINRAIECLENASTGAEIDVLALMRGYAVETTSIFALGIRYLEQEGLSTYEVGTKFGRVLDDINHSAKFGRSVAWPVKQYEALVIKLQPLWDLLQGSTVRVKHENLALKTAYESHTKFCQDLCTTTPEHDVPYKLRLELLDLSEAALETEISDLLFAGTDSSATTLSTALWHLYNNPSILQALRDDLEYVDDEQLVSRPYLAAVLDESLRVAQPVPRRLPRVIAGTGLIYAEDKHNDDWHKILPAGATVGMSAYSLHRDPSFEDPQRFNPARWLTTDEAKLRRMRQCLIPFGRGHRACIGQELARSEIRLMLRHVVTHYDGIAQGSAPEYVDNFNASILGSRVMVRLSSRA</sequence>
<dbReference type="EMBL" id="CAHR02000058">
    <property type="protein sequence ID" value="CCG81786.1"/>
    <property type="molecule type" value="Genomic_DNA"/>
</dbReference>
<comment type="cofactor">
    <cofactor evidence="1 4">
        <name>heme</name>
        <dbReference type="ChEBI" id="CHEBI:30413"/>
    </cofactor>
</comment>
<dbReference type="InterPro" id="IPR001128">
    <property type="entry name" value="Cyt_P450"/>
</dbReference>
<proteinExistence type="inferred from homology"/>